<reference evidence="3 4" key="1">
    <citation type="submission" date="2024-11" db="EMBL/GenBank/DDBJ databases">
        <title>A near-complete genome assembly of Cinchona calisaya.</title>
        <authorList>
            <person name="Lian D.C."/>
            <person name="Zhao X.W."/>
            <person name="Wei L."/>
        </authorList>
    </citation>
    <scope>NUCLEOTIDE SEQUENCE [LARGE SCALE GENOMIC DNA]</scope>
    <source>
        <tissue evidence="3">Nenye</tissue>
    </source>
</reference>
<gene>
    <name evidence="3" type="ORF">ACH5RR_011563</name>
</gene>
<feature type="compositionally biased region" description="Low complexity" evidence="1">
    <location>
        <begin position="105"/>
        <end position="114"/>
    </location>
</feature>
<dbReference type="Pfam" id="PF03909">
    <property type="entry name" value="BSD"/>
    <property type="match status" value="1"/>
</dbReference>
<dbReference type="SUPFAM" id="SSF140383">
    <property type="entry name" value="BSD domain-like"/>
    <property type="match status" value="1"/>
</dbReference>
<feature type="domain" description="BSD" evidence="2">
    <location>
        <begin position="280"/>
        <end position="332"/>
    </location>
</feature>
<evidence type="ECO:0000313" key="3">
    <source>
        <dbReference type="EMBL" id="KAL3526907.1"/>
    </source>
</evidence>
<dbReference type="EMBL" id="JBJUIK010000005">
    <property type="protein sequence ID" value="KAL3526907.1"/>
    <property type="molecule type" value="Genomic_DNA"/>
</dbReference>
<dbReference type="PANTHER" id="PTHR31923:SF4">
    <property type="entry name" value="BSD DOMAIN-CONTAINING PROTEIN"/>
    <property type="match status" value="1"/>
</dbReference>
<feature type="compositionally biased region" description="Low complexity" evidence="1">
    <location>
        <begin position="404"/>
        <end position="413"/>
    </location>
</feature>
<feature type="region of interest" description="Disordered" evidence="1">
    <location>
        <begin position="527"/>
        <end position="547"/>
    </location>
</feature>
<dbReference type="InterPro" id="IPR035925">
    <property type="entry name" value="BSD_dom_sf"/>
</dbReference>
<dbReference type="Proteomes" id="UP001630127">
    <property type="component" value="Unassembled WGS sequence"/>
</dbReference>
<dbReference type="PANTHER" id="PTHR31923">
    <property type="entry name" value="BSD DOMAIN-CONTAINING PROTEIN"/>
    <property type="match status" value="1"/>
</dbReference>
<dbReference type="PROSITE" id="PS50858">
    <property type="entry name" value="BSD"/>
    <property type="match status" value="1"/>
</dbReference>
<feature type="compositionally biased region" description="Basic and acidic residues" evidence="1">
    <location>
        <begin position="393"/>
        <end position="403"/>
    </location>
</feature>
<feature type="region of interest" description="Disordered" evidence="1">
    <location>
        <begin position="160"/>
        <end position="180"/>
    </location>
</feature>
<sequence length="565" mass="62496">MAFFSMAFSSRVNLNYSLRLEPPDIAGVFPIIVSKQYDLLWIKQSVPRQLTAVFNLTDEILDADSRRSETLTMSWLARSIANTLKLDDHDDDDVSALNEDDSKKSSINSKNPENQQNLNDDSLQSSPTSPPRGVKDDISELTKSLTRQFWGVASFLAPPPQSAEPYMPDDKLGSGSAGDQLDSDQVGIVGIRNDFVEIGGKFRSGISMLSNNIAVSEITKMASNFLQLGSESEEEDGKGNRNSSGGAVGVTDEVVSFARDIAMHPETWLDFPLPENGDDDDDFDMSDAQQEHALAVEHLAPRLAALRIELCPGYMSESCFWKIYFVLLHPRLDKKDAELLSTTQIVKARALLSQELRNRTKPKLQDWSGEGTVDVKDSSNNQNEESLFVPSKTDQHNLPEKYTESATSTAAAESETEKHPVMSTEIPIVDKSVIEEKCVVQIKDQNAVLDSYNVLVNKDEDDADDWLKEESSEVGGASSATIPIENEEDVSFSDLEEDDIDVPASFKKISYSSDKDTRDWVQLRKSCADSSESTESGTASKKVTLNHPVSKESNDWLDIDDIDVV</sequence>
<evidence type="ECO:0000259" key="2">
    <source>
        <dbReference type="PROSITE" id="PS50858"/>
    </source>
</evidence>
<feature type="region of interest" description="Disordered" evidence="1">
    <location>
        <begin position="470"/>
        <end position="489"/>
    </location>
</feature>
<feature type="compositionally biased region" description="Polar residues" evidence="1">
    <location>
        <begin position="115"/>
        <end position="127"/>
    </location>
</feature>
<dbReference type="SMART" id="SM00751">
    <property type="entry name" value="BSD"/>
    <property type="match status" value="1"/>
</dbReference>
<name>A0ABD3A8U9_9GENT</name>
<feature type="region of interest" description="Disordered" evidence="1">
    <location>
        <begin position="361"/>
        <end position="421"/>
    </location>
</feature>
<comment type="caution">
    <text evidence="3">The sequence shown here is derived from an EMBL/GenBank/DDBJ whole genome shotgun (WGS) entry which is preliminary data.</text>
</comment>
<dbReference type="AlphaFoldDB" id="A0ABD3A8U9"/>
<accession>A0ABD3A8U9</accession>
<protein>
    <recommendedName>
        <fullName evidence="2">BSD domain-containing protein</fullName>
    </recommendedName>
</protein>
<evidence type="ECO:0000256" key="1">
    <source>
        <dbReference type="SAM" id="MobiDB-lite"/>
    </source>
</evidence>
<organism evidence="3 4">
    <name type="scientific">Cinchona calisaya</name>
    <dbReference type="NCBI Taxonomy" id="153742"/>
    <lineage>
        <taxon>Eukaryota</taxon>
        <taxon>Viridiplantae</taxon>
        <taxon>Streptophyta</taxon>
        <taxon>Embryophyta</taxon>
        <taxon>Tracheophyta</taxon>
        <taxon>Spermatophyta</taxon>
        <taxon>Magnoliopsida</taxon>
        <taxon>eudicotyledons</taxon>
        <taxon>Gunneridae</taxon>
        <taxon>Pentapetalae</taxon>
        <taxon>asterids</taxon>
        <taxon>lamiids</taxon>
        <taxon>Gentianales</taxon>
        <taxon>Rubiaceae</taxon>
        <taxon>Cinchonoideae</taxon>
        <taxon>Cinchoneae</taxon>
        <taxon>Cinchona</taxon>
    </lineage>
</organism>
<evidence type="ECO:0000313" key="4">
    <source>
        <dbReference type="Proteomes" id="UP001630127"/>
    </source>
</evidence>
<keyword evidence="4" id="KW-1185">Reference proteome</keyword>
<feature type="compositionally biased region" description="Polar residues" evidence="1">
    <location>
        <begin position="528"/>
        <end position="543"/>
    </location>
</feature>
<feature type="region of interest" description="Disordered" evidence="1">
    <location>
        <begin position="95"/>
        <end position="136"/>
    </location>
</feature>
<dbReference type="InterPro" id="IPR005607">
    <property type="entry name" value="BSD_dom"/>
</dbReference>
<proteinExistence type="predicted"/>
<dbReference type="Gene3D" id="1.10.3970.10">
    <property type="entry name" value="BSD domain"/>
    <property type="match status" value="1"/>
</dbReference>